<accession>A0A7S0CFR5</accession>
<evidence type="ECO:0000313" key="1">
    <source>
        <dbReference type="EMBL" id="CAD8421804.1"/>
    </source>
</evidence>
<dbReference type="AlphaFoldDB" id="A0A7S0CFR5"/>
<name>A0A7S0CFR5_9STRA</name>
<sequence length="115" mass="13129">MKPSIVFVSVTFTRSSPFLFVYYNLRNVEKPPRESLFVGMSTIAIASTSNERSMFGEKPCKTFDYKPTCFQNLPFHPKNACFVPRAKSSQILVDFQKLFQDEGGLLLPNVCVLFF</sequence>
<dbReference type="EMBL" id="HBEL01038673">
    <property type="protein sequence ID" value="CAD8421804.1"/>
    <property type="molecule type" value="Transcribed_RNA"/>
</dbReference>
<proteinExistence type="predicted"/>
<gene>
    <name evidence="1" type="ORF">PINE0816_LOCUS17960</name>
</gene>
<reference evidence="1" key="1">
    <citation type="submission" date="2021-01" db="EMBL/GenBank/DDBJ databases">
        <authorList>
            <person name="Corre E."/>
            <person name="Pelletier E."/>
            <person name="Niang G."/>
            <person name="Scheremetjew M."/>
            <person name="Finn R."/>
            <person name="Kale V."/>
            <person name="Holt S."/>
            <person name="Cochrane G."/>
            <person name="Meng A."/>
            <person name="Brown T."/>
            <person name="Cohen L."/>
        </authorList>
    </citation>
    <scope>NUCLEOTIDE SEQUENCE</scope>
    <source>
        <strain evidence="1">CCAP1064/1</strain>
    </source>
</reference>
<protein>
    <submittedName>
        <fullName evidence="1">Uncharacterized protein</fullName>
    </submittedName>
</protein>
<organism evidence="1">
    <name type="scientific">Proboscia inermis</name>
    <dbReference type="NCBI Taxonomy" id="420281"/>
    <lineage>
        <taxon>Eukaryota</taxon>
        <taxon>Sar</taxon>
        <taxon>Stramenopiles</taxon>
        <taxon>Ochrophyta</taxon>
        <taxon>Bacillariophyta</taxon>
        <taxon>Coscinodiscophyceae</taxon>
        <taxon>Rhizosoleniophycidae</taxon>
        <taxon>Rhizosoleniales</taxon>
        <taxon>Rhizosoleniaceae</taxon>
        <taxon>Proboscia</taxon>
    </lineage>
</organism>